<evidence type="ECO:0000313" key="3">
    <source>
        <dbReference type="Proteomes" id="UP000044938"/>
    </source>
</evidence>
<name>A0A655IWA7_MYCTX</name>
<dbReference type="EMBL" id="CSAJ01000219">
    <property type="protein sequence ID" value="COW18268.1"/>
    <property type="molecule type" value="Genomic_DNA"/>
</dbReference>
<dbReference type="AlphaFoldDB" id="A0A655IWA7"/>
<evidence type="ECO:0000256" key="1">
    <source>
        <dbReference type="SAM" id="MobiDB-lite"/>
    </source>
</evidence>
<dbReference type="Proteomes" id="UP000044938">
    <property type="component" value="Unassembled WGS sequence"/>
</dbReference>
<reference evidence="2 3" key="1">
    <citation type="submission" date="2015-03" db="EMBL/GenBank/DDBJ databases">
        <authorList>
            <consortium name="Pathogen Informatics"/>
        </authorList>
    </citation>
    <scope>NUCLEOTIDE SEQUENCE [LARGE SCALE GENOMIC DNA]</scope>
    <source>
        <strain evidence="2 3">M09401471</strain>
    </source>
</reference>
<protein>
    <submittedName>
        <fullName evidence="2">Uncharacterized protein</fullName>
    </submittedName>
</protein>
<sequence>MRISLVSAMNSRQLFQLCCGATTGAPGVWPAPGSSVAPANGGAARGSPPSSNPKDSSAELNGLRRHMAAIVSPANTCDGAK</sequence>
<organism evidence="2 3">
    <name type="scientific">Mycobacterium tuberculosis</name>
    <dbReference type="NCBI Taxonomy" id="1773"/>
    <lineage>
        <taxon>Bacteria</taxon>
        <taxon>Bacillati</taxon>
        <taxon>Actinomycetota</taxon>
        <taxon>Actinomycetes</taxon>
        <taxon>Mycobacteriales</taxon>
        <taxon>Mycobacteriaceae</taxon>
        <taxon>Mycobacterium</taxon>
        <taxon>Mycobacterium tuberculosis complex</taxon>
    </lineage>
</organism>
<accession>A0A655IWA7</accession>
<evidence type="ECO:0000313" key="2">
    <source>
        <dbReference type="EMBL" id="COW18268.1"/>
    </source>
</evidence>
<feature type="compositionally biased region" description="Polar residues" evidence="1">
    <location>
        <begin position="48"/>
        <end position="58"/>
    </location>
</feature>
<proteinExistence type="predicted"/>
<feature type="region of interest" description="Disordered" evidence="1">
    <location>
        <begin position="31"/>
        <end position="58"/>
    </location>
</feature>
<gene>
    <name evidence="2" type="ORF">ERS007720_01937</name>
</gene>